<reference evidence="1" key="1">
    <citation type="submission" date="2018-02" db="EMBL/GenBank/DDBJ databases">
        <title>Rhizophora mucronata_Transcriptome.</title>
        <authorList>
            <person name="Meera S.P."/>
            <person name="Sreeshan A."/>
            <person name="Augustine A."/>
        </authorList>
    </citation>
    <scope>NUCLEOTIDE SEQUENCE</scope>
    <source>
        <tissue evidence="1">Leaf</tissue>
    </source>
</reference>
<proteinExistence type="predicted"/>
<protein>
    <submittedName>
        <fullName evidence="1">Uncharacterized protein</fullName>
    </submittedName>
</protein>
<evidence type="ECO:0000313" key="1">
    <source>
        <dbReference type="EMBL" id="MBX48532.1"/>
    </source>
</evidence>
<accession>A0A2P2P1C0</accession>
<dbReference type="AlphaFoldDB" id="A0A2P2P1C0"/>
<organism evidence="1">
    <name type="scientific">Rhizophora mucronata</name>
    <name type="common">Asiatic mangrove</name>
    <dbReference type="NCBI Taxonomy" id="61149"/>
    <lineage>
        <taxon>Eukaryota</taxon>
        <taxon>Viridiplantae</taxon>
        <taxon>Streptophyta</taxon>
        <taxon>Embryophyta</taxon>
        <taxon>Tracheophyta</taxon>
        <taxon>Spermatophyta</taxon>
        <taxon>Magnoliopsida</taxon>
        <taxon>eudicotyledons</taxon>
        <taxon>Gunneridae</taxon>
        <taxon>Pentapetalae</taxon>
        <taxon>rosids</taxon>
        <taxon>fabids</taxon>
        <taxon>Malpighiales</taxon>
        <taxon>Rhizophoraceae</taxon>
        <taxon>Rhizophora</taxon>
    </lineage>
</organism>
<dbReference type="EMBL" id="GGEC01068048">
    <property type="protein sequence ID" value="MBX48532.1"/>
    <property type="molecule type" value="Transcribed_RNA"/>
</dbReference>
<sequence length="66" mass="8019">MHYSSCFICNIERIKFIKHSKNQPVEFCLYNILKGNTSKWMSYLRISIQFFFFSSNLNPLIKYSLW</sequence>
<name>A0A2P2P1C0_RHIMU</name>